<name>A0A6J8DKN0_MYTCO</name>
<evidence type="ECO:0000313" key="2">
    <source>
        <dbReference type="Proteomes" id="UP000507470"/>
    </source>
</evidence>
<dbReference type="CDD" id="cd10229">
    <property type="entry name" value="ASKHA_NBD_HSP70_HSPA12"/>
    <property type="match status" value="1"/>
</dbReference>
<dbReference type="PANTHER" id="PTHR14187">
    <property type="entry name" value="ALPHA KINASE/ELONGATION FACTOR 2 KINASE"/>
    <property type="match status" value="1"/>
</dbReference>
<gene>
    <name evidence="1" type="ORF">MCOR_42055</name>
</gene>
<dbReference type="Gene3D" id="3.30.420.40">
    <property type="match status" value="2"/>
</dbReference>
<organism evidence="1 2">
    <name type="scientific">Mytilus coruscus</name>
    <name type="common">Sea mussel</name>
    <dbReference type="NCBI Taxonomy" id="42192"/>
    <lineage>
        <taxon>Eukaryota</taxon>
        <taxon>Metazoa</taxon>
        <taxon>Spiralia</taxon>
        <taxon>Lophotrochozoa</taxon>
        <taxon>Mollusca</taxon>
        <taxon>Bivalvia</taxon>
        <taxon>Autobranchia</taxon>
        <taxon>Pteriomorphia</taxon>
        <taxon>Mytilida</taxon>
        <taxon>Mytiloidea</taxon>
        <taxon>Mytilidae</taxon>
        <taxon>Mytilinae</taxon>
        <taxon>Mytilus</taxon>
    </lineage>
</organism>
<dbReference type="EMBL" id="CACVKT020007587">
    <property type="protein sequence ID" value="CAC5408686.1"/>
    <property type="molecule type" value="Genomic_DNA"/>
</dbReference>
<accession>A0A6J8DKN0</accession>
<sequence length="403" mass="46234">MSIYTCNWIDSDLNSKKTPTSVLLNEQKEFVAFGYEADNKYTQDIIPYEKMDDFYYFRRFKMRLLNEILTLDANIEEECGKKMKALDVFCIAIKYLKEQVIRKIQRRCMGATDDDVRFVLTVPSIWSVQAKIFMKAAAEKAGINNDQLILAIEPEVASIYFYELRLDFDRRENKFLPFITPGMKFMVIDLGGGTADITVHQRQKDKSLKEVIPPSGGPWGGTAVEKAFLDFMVDLLCKDVIDGLKEEGLEDYFLPLHEFEIRKRSIKLKADDDKDIRIQMSVSLMDLVKQCRGGISSHVRKTKFKDLVSTDGQKLHIKADIFRTLFKSTINKLIQHLSEIFEKPELSDLKNVIMVGVFSENELVQIALRNRFGGDRKIIIPDESGLAVLKGAVLFGHQEKKIT</sequence>
<dbReference type="SUPFAM" id="SSF53067">
    <property type="entry name" value="Actin-like ATPase domain"/>
    <property type="match status" value="2"/>
</dbReference>
<evidence type="ECO:0000313" key="1">
    <source>
        <dbReference type="EMBL" id="CAC5408686.1"/>
    </source>
</evidence>
<dbReference type="PANTHER" id="PTHR14187:SF46">
    <property type="entry name" value="HEAT SHOCK 70 KDA PROTEIN 12A"/>
    <property type="match status" value="1"/>
</dbReference>
<protein>
    <submittedName>
        <fullName evidence="1">Uncharacterized protein</fullName>
    </submittedName>
</protein>
<keyword evidence="2" id="KW-1185">Reference proteome</keyword>
<reference evidence="1 2" key="1">
    <citation type="submission" date="2020-06" db="EMBL/GenBank/DDBJ databases">
        <authorList>
            <person name="Li R."/>
            <person name="Bekaert M."/>
        </authorList>
    </citation>
    <scope>NUCLEOTIDE SEQUENCE [LARGE SCALE GENOMIC DNA]</scope>
    <source>
        <strain evidence="2">wild</strain>
    </source>
</reference>
<proteinExistence type="predicted"/>
<dbReference type="AlphaFoldDB" id="A0A6J8DKN0"/>
<dbReference type="Proteomes" id="UP000507470">
    <property type="component" value="Unassembled WGS sequence"/>
</dbReference>
<dbReference type="InterPro" id="IPR043129">
    <property type="entry name" value="ATPase_NBD"/>
</dbReference>
<dbReference type="OrthoDB" id="6065222at2759"/>